<keyword evidence="2" id="KW-0813">Transport</keyword>
<evidence type="ECO:0000313" key="11">
    <source>
        <dbReference type="Proteomes" id="UP001152766"/>
    </source>
</evidence>
<keyword evidence="6 9" id="KW-0472">Membrane</keyword>
<comment type="caution">
    <text evidence="10">The sequence shown here is derived from an EMBL/GenBank/DDBJ whole genome shotgun (WGS) entry which is preliminary data.</text>
</comment>
<dbReference type="RefSeq" id="WP_268150776.1">
    <property type="nucleotide sequence ID" value="NZ_JAPPUW010000010.1"/>
</dbReference>
<evidence type="ECO:0000256" key="2">
    <source>
        <dbReference type="ARBA" id="ARBA00022448"/>
    </source>
</evidence>
<keyword evidence="4 8" id="KW-0812">Transmembrane</keyword>
<keyword evidence="3" id="KW-1003">Cell membrane</keyword>
<evidence type="ECO:0000256" key="9">
    <source>
        <dbReference type="SAM" id="Phobius"/>
    </source>
</evidence>
<feature type="transmembrane region" description="Helical" evidence="9">
    <location>
        <begin position="89"/>
        <end position="109"/>
    </location>
</feature>
<dbReference type="EMBL" id="SGUG01000019">
    <property type="protein sequence ID" value="MDG0863593.1"/>
    <property type="molecule type" value="Genomic_DNA"/>
</dbReference>
<organism evidence="10 11">
    <name type="scientific">Pelomonas aquatica</name>
    <dbReference type="NCBI Taxonomy" id="431058"/>
    <lineage>
        <taxon>Bacteria</taxon>
        <taxon>Pseudomonadati</taxon>
        <taxon>Pseudomonadota</taxon>
        <taxon>Betaproteobacteria</taxon>
        <taxon>Burkholderiales</taxon>
        <taxon>Sphaerotilaceae</taxon>
        <taxon>Roseateles</taxon>
    </lineage>
</organism>
<evidence type="ECO:0000313" key="10">
    <source>
        <dbReference type="EMBL" id="MDG0863593.1"/>
    </source>
</evidence>
<evidence type="ECO:0000256" key="4">
    <source>
        <dbReference type="ARBA" id="ARBA00022692"/>
    </source>
</evidence>
<accession>A0A9X4R8U7</accession>
<dbReference type="Proteomes" id="UP001152766">
    <property type="component" value="Unassembled WGS sequence"/>
</dbReference>
<feature type="transmembrane region" description="Helical" evidence="9">
    <location>
        <begin position="64"/>
        <end position="83"/>
    </location>
</feature>
<evidence type="ECO:0000256" key="3">
    <source>
        <dbReference type="ARBA" id="ARBA00022475"/>
    </source>
</evidence>
<sequence>MRNSSFPWLVLAASVLAEVAGTLALRYADGFTRVLPSVATGLCYAAAIWLMAISVRHLEVGLTYAVWAGSGTALTALLGVLCFGESASLLRLAGLGFIIAGVIALNLSAS</sequence>
<dbReference type="FunFam" id="1.10.3730.20:FF:000001">
    <property type="entry name" value="Quaternary ammonium compound resistance transporter SugE"/>
    <property type="match status" value="1"/>
</dbReference>
<reference evidence="10" key="1">
    <citation type="submission" date="2019-02" db="EMBL/GenBank/DDBJ databases">
        <title>Draft genome of the type strain Pelomonas aquatica CCUG 52575T.</title>
        <authorList>
            <person name="Gomila M."/>
            <person name="Lalucat J."/>
        </authorList>
    </citation>
    <scope>NUCLEOTIDE SEQUENCE</scope>
    <source>
        <strain evidence="10">CCUG 52575</strain>
    </source>
</reference>
<dbReference type="AlphaFoldDB" id="A0A9X4R8U7"/>
<dbReference type="InterPro" id="IPR000390">
    <property type="entry name" value="Small_drug/metabolite_transptr"/>
</dbReference>
<dbReference type="GO" id="GO:0022857">
    <property type="term" value="F:transmembrane transporter activity"/>
    <property type="evidence" value="ECO:0007669"/>
    <property type="project" value="InterPro"/>
</dbReference>
<dbReference type="GO" id="GO:1990961">
    <property type="term" value="P:xenobiotic detoxification by transmembrane export across the plasma membrane"/>
    <property type="evidence" value="ECO:0007669"/>
    <property type="project" value="UniProtKB-ARBA"/>
</dbReference>
<dbReference type="GO" id="GO:0005886">
    <property type="term" value="C:plasma membrane"/>
    <property type="evidence" value="ECO:0007669"/>
    <property type="project" value="UniProtKB-SubCell"/>
</dbReference>
<evidence type="ECO:0000256" key="6">
    <source>
        <dbReference type="ARBA" id="ARBA00023136"/>
    </source>
</evidence>
<evidence type="ECO:0000256" key="5">
    <source>
        <dbReference type="ARBA" id="ARBA00022989"/>
    </source>
</evidence>
<name>A0A9X4R8U7_9BURK</name>
<dbReference type="Pfam" id="PF00893">
    <property type="entry name" value="Multi_Drug_Res"/>
    <property type="match status" value="1"/>
</dbReference>
<dbReference type="SUPFAM" id="SSF103481">
    <property type="entry name" value="Multidrug resistance efflux transporter EmrE"/>
    <property type="match status" value="1"/>
</dbReference>
<dbReference type="InterPro" id="IPR037185">
    <property type="entry name" value="EmrE-like"/>
</dbReference>
<proteinExistence type="inferred from homology"/>
<feature type="transmembrane region" description="Helical" evidence="9">
    <location>
        <begin position="34"/>
        <end position="52"/>
    </location>
</feature>
<evidence type="ECO:0000256" key="1">
    <source>
        <dbReference type="ARBA" id="ARBA00004651"/>
    </source>
</evidence>
<dbReference type="InterPro" id="IPR045324">
    <property type="entry name" value="Small_multidrug_res"/>
</dbReference>
<evidence type="ECO:0000256" key="8">
    <source>
        <dbReference type="RuleBase" id="RU003942"/>
    </source>
</evidence>
<keyword evidence="5 9" id="KW-1133">Transmembrane helix</keyword>
<dbReference type="Gene3D" id="1.10.3730.20">
    <property type="match status" value="1"/>
</dbReference>
<dbReference type="PANTHER" id="PTHR30561">
    <property type="entry name" value="SMR FAMILY PROTON-DEPENDENT DRUG EFFLUX TRANSPORTER SUGE"/>
    <property type="match status" value="1"/>
</dbReference>
<comment type="subcellular location">
    <subcellularLocation>
        <location evidence="1 8">Cell membrane</location>
        <topology evidence="1 8">Multi-pass membrane protein</topology>
    </subcellularLocation>
</comment>
<protein>
    <submittedName>
        <fullName evidence="10">Multidrug efflux SMR transporter</fullName>
    </submittedName>
</protein>
<comment type="similarity">
    <text evidence="7 8">Belongs to the drug/metabolite transporter (DMT) superfamily. Small multidrug resistance (SMR) (TC 2.A.7.1) family.</text>
</comment>
<dbReference type="PANTHER" id="PTHR30561:SF1">
    <property type="entry name" value="MULTIDRUG TRANSPORTER EMRE"/>
    <property type="match status" value="1"/>
</dbReference>
<gene>
    <name evidence="10" type="ORF">EXJ73_14080</name>
</gene>
<evidence type="ECO:0000256" key="7">
    <source>
        <dbReference type="ARBA" id="ARBA00038032"/>
    </source>
</evidence>
<keyword evidence="11" id="KW-1185">Reference proteome</keyword>